<feature type="transmembrane region" description="Helical" evidence="1">
    <location>
        <begin position="658"/>
        <end position="680"/>
    </location>
</feature>
<sequence length="869" mass="95797">MRYDVMGRMYETRRPDGSVLLRQFAESSINQLTTLFQVSNAQGRATKTVCKREFDEMERLARLDIGPRVQTYSYQPDTELLLQHTTYRMEGSGPGPDRRTLTYTYDPNRTVQAQSIKSQRMHKGGTSADSMANFDYDPKTANITSATNTEGLRKYLYTDQGQLEEEHWQDANGSNYTCNYRYSTQGLLLQRETSDARPIEHSYDEHGRLAKTRQGPLQANLAYNSAGLLHTTDTVDDASGRHLRCELFYDALGREVKRTLSVDAGIPHELHLVWRDDDMLLQRQLVRNGEELLAEYFEYDALDRLAFHDSFGPNLPCNTKGRAIISQQFDFDELDNLTRCRTWFDDDKEDDANFQYKDDGSFQLASVKHTLITDYPALQRFSYDELGNALNDEMGRRLVYDEAGRLLEVRAAEDDNKVVASYRYDGHDQLCAVRSDSGSEVQRRYQGLQVDSTLQDGLLTQYLYNGDTALGLNQWKDAALVGSRLLLSDGQGSVIGEYDGTGLRPNQDKELRPASYCAYGERPDNNGLETLLAFNGELREKAFGWYLLGRGYRAFNPSLMRFHSPDSMDQEISGINPYLYCLGNPINWRDPTGHRSSYGYGKENPTDRSPHAQYVDPIEQPEAPKRNWTSWIGVALGVLILVVSVVTTPWTGGSSLGVGLGVAGALLQSAGVGFGVMAVLEDDPERGNMFTMLSFGAGTLGGMMSFAGAGMLTKAAAATKAAAPNLAQATKRMFTSVRDTAAGIASLGQPAPVSSTAGSLASSSTPALIRRTVSAPELSRGSFGASAVRSANSGQSQAVLAERMSDLAQAQVVNAVSVPPPTPPSPSPSSVSGSSGKTGFKYVLKNKWDTVRSVQGITLRDHGWVNVPK</sequence>
<keyword evidence="1" id="KW-0472">Membrane</keyword>
<evidence type="ECO:0000256" key="1">
    <source>
        <dbReference type="SAM" id="Phobius"/>
    </source>
</evidence>
<dbReference type="EMBL" id="JBBHLC010000066">
    <property type="protein sequence ID" value="MEJ5865178.1"/>
    <property type="molecule type" value="Genomic_DNA"/>
</dbReference>
<protein>
    <submittedName>
        <fullName evidence="2">RHS repeat-associated core domain-containing protein</fullName>
    </submittedName>
</protein>
<dbReference type="Proteomes" id="UP001380290">
    <property type="component" value="Unassembled WGS sequence"/>
</dbReference>
<gene>
    <name evidence="2" type="ORF">V7S98_18355</name>
</gene>
<keyword evidence="1" id="KW-0812">Transmembrane</keyword>
<comment type="caution">
    <text evidence="2">The sequence shown here is derived from an EMBL/GenBank/DDBJ whole genome shotgun (WGS) entry which is preliminary data.</text>
</comment>
<keyword evidence="1" id="KW-1133">Transmembrane helix</keyword>
<reference evidence="2 3" key="1">
    <citation type="submission" date="2024-02" db="EMBL/GenBank/DDBJ databases">
        <title>Identification of pathogenicity and growth-promoting function of Pseudomonas putida variant.</title>
        <authorList>
            <person name="Sun J."/>
        </authorList>
    </citation>
    <scope>NUCLEOTIDE SEQUENCE [LARGE SCALE GENOMIC DNA]</scope>
    <source>
        <strain evidence="2 3">A03</strain>
    </source>
</reference>
<organism evidence="2 3">
    <name type="scientific">Pseudomonas farsensis</name>
    <dbReference type="NCBI Taxonomy" id="2745492"/>
    <lineage>
        <taxon>Bacteria</taxon>
        <taxon>Pseudomonadati</taxon>
        <taxon>Pseudomonadota</taxon>
        <taxon>Gammaproteobacteria</taxon>
        <taxon>Pseudomonadales</taxon>
        <taxon>Pseudomonadaceae</taxon>
        <taxon>Pseudomonas</taxon>
    </lineage>
</organism>
<dbReference type="PANTHER" id="PTHR32305">
    <property type="match status" value="1"/>
</dbReference>
<dbReference type="InterPro" id="IPR022385">
    <property type="entry name" value="Rhs_assc_core"/>
</dbReference>
<feature type="transmembrane region" description="Helical" evidence="1">
    <location>
        <begin position="628"/>
        <end position="646"/>
    </location>
</feature>
<dbReference type="InterPro" id="IPR050708">
    <property type="entry name" value="T6SS_VgrG/RHS"/>
</dbReference>
<proteinExistence type="predicted"/>
<accession>A0ABU8QX18</accession>
<dbReference type="NCBIfam" id="TIGR03696">
    <property type="entry name" value="Rhs_assc_core"/>
    <property type="match status" value="1"/>
</dbReference>
<name>A0ABU8QX18_9PSED</name>
<dbReference type="RefSeq" id="WP_339600162.1">
    <property type="nucleotide sequence ID" value="NZ_JBBHLC010000066.1"/>
</dbReference>
<feature type="transmembrane region" description="Helical" evidence="1">
    <location>
        <begin position="692"/>
        <end position="712"/>
    </location>
</feature>
<keyword evidence="3" id="KW-1185">Reference proteome</keyword>
<evidence type="ECO:0000313" key="2">
    <source>
        <dbReference type="EMBL" id="MEJ5865178.1"/>
    </source>
</evidence>
<evidence type="ECO:0000313" key="3">
    <source>
        <dbReference type="Proteomes" id="UP001380290"/>
    </source>
</evidence>
<dbReference type="Gene3D" id="2.180.10.10">
    <property type="entry name" value="RHS repeat-associated core"/>
    <property type="match status" value="2"/>
</dbReference>
<dbReference type="PANTHER" id="PTHR32305:SF15">
    <property type="entry name" value="PROTEIN RHSA-RELATED"/>
    <property type="match status" value="1"/>
</dbReference>